<keyword evidence="2 7" id="KW-0732">Signal</keyword>
<feature type="transmembrane region" description="Helical" evidence="6">
    <location>
        <begin position="372"/>
        <end position="396"/>
    </location>
</feature>
<keyword evidence="6" id="KW-0472">Membrane</keyword>
<dbReference type="SUPFAM" id="SSF52058">
    <property type="entry name" value="L domain-like"/>
    <property type="match status" value="1"/>
</dbReference>
<dbReference type="SMART" id="SM00082">
    <property type="entry name" value="LRRCT"/>
    <property type="match status" value="1"/>
</dbReference>
<keyword evidence="12" id="KW-1185">Reference proteome</keyword>
<dbReference type="Pfam" id="PF13855">
    <property type="entry name" value="LRR_8"/>
    <property type="match status" value="2"/>
</dbReference>
<keyword evidence="3" id="KW-0677">Repeat</keyword>
<evidence type="ECO:0000256" key="4">
    <source>
        <dbReference type="ARBA" id="ARBA00023180"/>
    </source>
</evidence>
<dbReference type="OrthoDB" id="643377at2759"/>
<evidence type="ECO:0000259" key="8">
    <source>
        <dbReference type="SMART" id="SM00082"/>
    </source>
</evidence>
<dbReference type="Gene3D" id="2.60.40.10">
    <property type="entry name" value="Immunoglobulins"/>
    <property type="match status" value="1"/>
</dbReference>
<dbReference type="InterPro" id="IPR050467">
    <property type="entry name" value="LRFN"/>
</dbReference>
<dbReference type="SMART" id="SM00369">
    <property type="entry name" value="LRR_TYP"/>
    <property type="match status" value="5"/>
</dbReference>
<evidence type="ECO:0000313" key="11">
    <source>
        <dbReference type="EMBL" id="CAG9859819.1"/>
    </source>
</evidence>
<feature type="signal peptide" evidence="7">
    <location>
        <begin position="1"/>
        <end position="18"/>
    </location>
</feature>
<feature type="domain" description="Immunoglobulin subtype 2" evidence="9">
    <location>
        <begin position="268"/>
        <end position="345"/>
    </location>
</feature>
<dbReference type="Pfam" id="PF07679">
    <property type="entry name" value="I-set"/>
    <property type="match status" value="1"/>
</dbReference>
<keyword evidence="1" id="KW-0433">Leucine-rich repeat</keyword>
<dbReference type="GO" id="GO:0071944">
    <property type="term" value="C:cell periphery"/>
    <property type="evidence" value="ECO:0007669"/>
    <property type="project" value="UniProtKB-ARBA"/>
</dbReference>
<dbReference type="InterPro" id="IPR000483">
    <property type="entry name" value="Cys-rich_flank_reg_C"/>
</dbReference>
<reference evidence="11" key="1">
    <citation type="submission" date="2022-01" db="EMBL/GenBank/DDBJ databases">
        <authorList>
            <person name="King R."/>
        </authorList>
    </citation>
    <scope>NUCLEOTIDE SEQUENCE</scope>
</reference>
<evidence type="ECO:0000313" key="12">
    <source>
        <dbReference type="Proteomes" id="UP001153712"/>
    </source>
</evidence>
<protein>
    <submittedName>
        <fullName evidence="11">Uncharacterized protein</fullName>
    </submittedName>
</protein>
<dbReference type="InterPro" id="IPR032675">
    <property type="entry name" value="LRR_dom_sf"/>
</dbReference>
<dbReference type="Gene3D" id="3.80.10.10">
    <property type="entry name" value="Ribonuclease Inhibitor"/>
    <property type="match status" value="2"/>
</dbReference>
<evidence type="ECO:0000256" key="3">
    <source>
        <dbReference type="ARBA" id="ARBA00022737"/>
    </source>
</evidence>
<feature type="domain" description="LRRCT" evidence="8">
    <location>
        <begin position="205"/>
        <end position="255"/>
    </location>
</feature>
<dbReference type="EMBL" id="OU900096">
    <property type="protein sequence ID" value="CAG9859819.1"/>
    <property type="molecule type" value="Genomic_DNA"/>
</dbReference>
<feature type="region of interest" description="Disordered" evidence="5">
    <location>
        <begin position="599"/>
        <end position="618"/>
    </location>
</feature>
<evidence type="ECO:0000259" key="9">
    <source>
        <dbReference type="SMART" id="SM00408"/>
    </source>
</evidence>
<dbReference type="PANTHER" id="PTHR45842">
    <property type="entry name" value="SYNAPTIC ADHESION-LIKE MOLECULE SALM"/>
    <property type="match status" value="1"/>
</dbReference>
<accession>A0A9N9TRG5</accession>
<dbReference type="PANTHER" id="PTHR45842:SF12">
    <property type="entry name" value="KEKKON 5, ISOFORM A"/>
    <property type="match status" value="1"/>
</dbReference>
<dbReference type="GO" id="GO:0016020">
    <property type="term" value="C:membrane"/>
    <property type="evidence" value="ECO:0007669"/>
    <property type="project" value="UniProtKB-SubCell"/>
</dbReference>
<name>A0A9N9TRG5_PHYSR</name>
<keyword evidence="6" id="KW-1133">Transmembrane helix</keyword>
<evidence type="ECO:0000256" key="7">
    <source>
        <dbReference type="SAM" id="SignalP"/>
    </source>
</evidence>
<feature type="domain" description="Immunoglobulin" evidence="10">
    <location>
        <begin position="262"/>
        <end position="356"/>
    </location>
</feature>
<dbReference type="InterPro" id="IPR013098">
    <property type="entry name" value="Ig_I-set"/>
</dbReference>
<evidence type="ECO:0000256" key="5">
    <source>
        <dbReference type="SAM" id="MobiDB-lite"/>
    </source>
</evidence>
<gene>
    <name evidence="11" type="ORF">PHYEVI_LOCUS6182</name>
</gene>
<dbReference type="FunFam" id="3.80.10.10:FF:000082">
    <property type="entry name" value="Leucine-rich repeat-containing 24"/>
    <property type="match status" value="1"/>
</dbReference>
<sequence length="618" mass="69490">MCYRIALVLIPLIALSNCCPFPCICRWKNGKQTAECVNKDLLVIPEGLDTEIQVLEFSGNNLRALHREKFLKLDLINLQRIHLSRCRISHVNGQTFKGLTNLVELDLSENLLEAIPSESFKDCTSLMRLSLSRNPIKSLDQNAFRYLSTLSTLELSNCDISTVHREAFFGLYSLEWLHLESNKMKSFPASSHVPETLKGIQLQGNPWHCDCHLLDFQEFLFKYTYPLSNEPLCKTPSTLSGRKIKSIPKVELACLPEIIPTTFFLEIDEGKNISLVCQVRAIPEAAVNWYFEGQLLQNDTFLAPELHLLYYVEQGTENKRSELFIYNANSEDSGTFICNAENSAGVSHANYTIRVLLKQEPKVEANEIPFEFILIVISATSAFVLLLLTIGILALLKCRRTSHMKRKRYDSKLTLGNSTGESVSLESPDSMNQSKNSTFKLVNYDELKVSSVQSETDRLSFVALSQLPKNYSERNPDIINGTEIIENSDSDIITTRQHSVIGNVRFAQMTDPCASECSLFFVHRDTTLHPVVDCYRTLPNKRRSAAATPLAGVLSREAEFLNRNSAAQSPYEYFGSDVRYTADGYPVKATDKCQQAVIIPSHPDSHKSSSETLAGEQG</sequence>
<dbReference type="AlphaFoldDB" id="A0A9N9TRG5"/>
<dbReference type="SMART" id="SM00408">
    <property type="entry name" value="IGc2"/>
    <property type="match status" value="1"/>
</dbReference>
<dbReference type="InterPro" id="IPR013783">
    <property type="entry name" value="Ig-like_fold"/>
</dbReference>
<dbReference type="InterPro" id="IPR003598">
    <property type="entry name" value="Ig_sub2"/>
</dbReference>
<dbReference type="InterPro" id="IPR003591">
    <property type="entry name" value="Leu-rich_rpt_typical-subtyp"/>
</dbReference>
<evidence type="ECO:0000259" key="10">
    <source>
        <dbReference type="SMART" id="SM00409"/>
    </source>
</evidence>
<dbReference type="InterPro" id="IPR036179">
    <property type="entry name" value="Ig-like_dom_sf"/>
</dbReference>
<evidence type="ECO:0000256" key="1">
    <source>
        <dbReference type="ARBA" id="ARBA00022614"/>
    </source>
</evidence>
<organism evidence="11 12">
    <name type="scientific">Phyllotreta striolata</name>
    <name type="common">Striped flea beetle</name>
    <name type="synonym">Crioceris striolata</name>
    <dbReference type="NCBI Taxonomy" id="444603"/>
    <lineage>
        <taxon>Eukaryota</taxon>
        <taxon>Metazoa</taxon>
        <taxon>Ecdysozoa</taxon>
        <taxon>Arthropoda</taxon>
        <taxon>Hexapoda</taxon>
        <taxon>Insecta</taxon>
        <taxon>Pterygota</taxon>
        <taxon>Neoptera</taxon>
        <taxon>Endopterygota</taxon>
        <taxon>Coleoptera</taxon>
        <taxon>Polyphaga</taxon>
        <taxon>Cucujiformia</taxon>
        <taxon>Chrysomeloidea</taxon>
        <taxon>Chrysomelidae</taxon>
        <taxon>Galerucinae</taxon>
        <taxon>Alticini</taxon>
        <taxon>Phyllotreta</taxon>
    </lineage>
</organism>
<feature type="chain" id="PRO_5040254656" evidence="7">
    <location>
        <begin position="19"/>
        <end position="618"/>
    </location>
</feature>
<keyword evidence="4" id="KW-0325">Glycoprotein</keyword>
<evidence type="ECO:0000256" key="6">
    <source>
        <dbReference type="SAM" id="Phobius"/>
    </source>
</evidence>
<dbReference type="InterPro" id="IPR001611">
    <property type="entry name" value="Leu-rich_rpt"/>
</dbReference>
<keyword evidence="6" id="KW-0812">Transmembrane</keyword>
<dbReference type="InterPro" id="IPR003599">
    <property type="entry name" value="Ig_sub"/>
</dbReference>
<evidence type="ECO:0000256" key="2">
    <source>
        <dbReference type="ARBA" id="ARBA00022729"/>
    </source>
</evidence>
<dbReference type="Proteomes" id="UP001153712">
    <property type="component" value="Chromosome 3"/>
</dbReference>
<dbReference type="SUPFAM" id="SSF48726">
    <property type="entry name" value="Immunoglobulin"/>
    <property type="match status" value="1"/>
</dbReference>
<proteinExistence type="predicted"/>
<dbReference type="SMART" id="SM00409">
    <property type="entry name" value="IG"/>
    <property type="match status" value="1"/>
</dbReference>